<feature type="transmembrane region" description="Helical" evidence="3">
    <location>
        <begin position="30"/>
        <end position="51"/>
    </location>
</feature>
<dbReference type="GO" id="GO:0005506">
    <property type="term" value="F:iron ion binding"/>
    <property type="evidence" value="ECO:0007669"/>
    <property type="project" value="InterPro"/>
</dbReference>
<dbReference type="GO" id="GO:0016705">
    <property type="term" value="F:oxidoreductase activity, acting on paired donors, with incorporation or reduction of molecular oxygen"/>
    <property type="evidence" value="ECO:0007669"/>
    <property type="project" value="InterPro"/>
</dbReference>
<dbReference type="Pfam" id="PF00067">
    <property type="entry name" value="p450"/>
    <property type="match status" value="1"/>
</dbReference>
<protein>
    <recommendedName>
        <fullName evidence="6">Cytochrome P450</fullName>
    </recommendedName>
</protein>
<keyword evidence="2" id="KW-0349">Heme</keyword>
<keyword evidence="5" id="KW-1185">Reference proteome</keyword>
<reference evidence="4 5" key="1">
    <citation type="submission" date="2023-10" db="EMBL/GenBank/DDBJ databases">
        <authorList>
            <person name="Maclean D."/>
            <person name="Macfadyen A."/>
        </authorList>
    </citation>
    <scope>NUCLEOTIDE SEQUENCE [LARGE SCALE GENOMIC DNA]</scope>
</reference>
<comment type="cofactor">
    <cofactor evidence="2">
        <name>heme</name>
        <dbReference type="ChEBI" id="CHEBI:30413"/>
    </cofactor>
</comment>
<organism evidence="4 5">
    <name type="scientific">Coccomyxa viridis</name>
    <dbReference type="NCBI Taxonomy" id="1274662"/>
    <lineage>
        <taxon>Eukaryota</taxon>
        <taxon>Viridiplantae</taxon>
        <taxon>Chlorophyta</taxon>
        <taxon>core chlorophytes</taxon>
        <taxon>Trebouxiophyceae</taxon>
        <taxon>Trebouxiophyceae incertae sedis</taxon>
        <taxon>Coccomyxaceae</taxon>
        <taxon>Coccomyxa</taxon>
    </lineage>
</organism>
<evidence type="ECO:0000256" key="2">
    <source>
        <dbReference type="PIRSR" id="PIRSR602401-1"/>
    </source>
</evidence>
<feature type="transmembrane region" description="Helical" evidence="3">
    <location>
        <begin position="57"/>
        <end position="77"/>
    </location>
</feature>
<dbReference type="InterPro" id="IPR001128">
    <property type="entry name" value="Cyt_P450"/>
</dbReference>
<dbReference type="InterPro" id="IPR036396">
    <property type="entry name" value="Cyt_P450_sf"/>
</dbReference>
<comment type="caution">
    <text evidence="4">The sequence shown here is derived from an EMBL/GenBank/DDBJ whole genome shotgun (WGS) entry which is preliminary data.</text>
</comment>
<dbReference type="AlphaFoldDB" id="A0AAV1ILT1"/>
<gene>
    <name evidence="4" type="ORF">CVIRNUC_010879</name>
</gene>
<keyword evidence="3" id="KW-1133">Transmembrane helix</keyword>
<accession>A0AAV1ILT1</accession>
<evidence type="ECO:0000256" key="1">
    <source>
        <dbReference type="ARBA" id="ARBA00010617"/>
    </source>
</evidence>
<sequence length="633" mass="70892">MGNMRALPVFGPHITLGLVVQQISWHKYDFIGMLLLALVFFACSIAILVGAAQGRHYSLVLCSICSANVALVLYAAARLAMTMHRREQALKGLPGPKHPLIFGMMMDLVCRRDPHRYATELAERYGPIFKFRLLIFHAVCITDPVLATQVLQSKVVDKLRFPYSFLDPFLGGENMLTGHTDPHWRAVRKAVAPAFSAGNMRFALGHIIDRSLALVEYLRKKGPKTVHNMDTLLLRESMDVIGRFGFQREMNALETLKTGQDSEDAANVAALLQSTHEIELRTQQVNRWFRLWRRDVRDGWLTLGRFRSIVWKLLEHIKAHPPQKGSFADLLLKARSPKTGRPLPDHLMFPEIAALFFAGIDTTGHTGTFILYLISQHPEVEQKILAELDGLGLLRSSTVVKPRELTYADLSKLTYLNAVIKEALRMYPPVAIGQMRVSYSHDIVLGGQLSVPAGTVLWVPHHAMQNVSFNWDEPEKFLPERWLTPGTEYAVPEKLPLPREWYKGWDLSLPTAPGGAASGLTEADMGDSNSKRPKRYFPFAEGPRNCVGQSLAKVSLVATMATLLQHFSFRLADEMGGPEGVRAAEQYTLVVGLANGMLMHAVPRHDDRDDSPLRANGHAFRSSHPNHWDAWTA</sequence>
<comment type="similarity">
    <text evidence="1">Belongs to the cytochrome P450 family.</text>
</comment>
<dbReference type="InterPro" id="IPR002401">
    <property type="entry name" value="Cyt_P450_E_grp-I"/>
</dbReference>
<name>A0AAV1ILT1_9CHLO</name>
<feature type="binding site" description="axial binding residue" evidence="2">
    <location>
        <position position="546"/>
    </location>
    <ligand>
        <name>heme</name>
        <dbReference type="ChEBI" id="CHEBI:30413"/>
    </ligand>
    <ligandPart>
        <name>Fe</name>
        <dbReference type="ChEBI" id="CHEBI:18248"/>
    </ligandPart>
</feature>
<dbReference type="PRINTS" id="PR00463">
    <property type="entry name" value="EP450I"/>
</dbReference>
<dbReference type="SUPFAM" id="SSF48264">
    <property type="entry name" value="Cytochrome P450"/>
    <property type="match status" value="1"/>
</dbReference>
<dbReference type="Proteomes" id="UP001314263">
    <property type="component" value="Unassembled WGS sequence"/>
</dbReference>
<dbReference type="GO" id="GO:0004497">
    <property type="term" value="F:monooxygenase activity"/>
    <property type="evidence" value="ECO:0007669"/>
    <property type="project" value="InterPro"/>
</dbReference>
<keyword evidence="3" id="KW-0812">Transmembrane</keyword>
<dbReference type="EMBL" id="CAUYUE010000017">
    <property type="protein sequence ID" value="CAK0787657.1"/>
    <property type="molecule type" value="Genomic_DNA"/>
</dbReference>
<dbReference type="PRINTS" id="PR00385">
    <property type="entry name" value="P450"/>
</dbReference>
<keyword evidence="2" id="KW-0479">Metal-binding</keyword>
<evidence type="ECO:0000256" key="3">
    <source>
        <dbReference type="SAM" id="Phobius"/>
    </source>
</evidence>
<dbReference type="PANTHER" id="PTHR24305">
    <property type="entry name" value="CYTOCHROME P450"/>
    <property type="match status" value="1"/>
</dbReference>
<keyword evidence="2" id="KW-0408">Iron</keyword>
<dbReference type="PANTHER" id="PTHR24305:SF166">
    <property type="entry name" value="CYTOCHROME P450 12A4, MITOCHONDRIAL-RELATED"/>
    <property type="match status" value="1"/>
</dbReference>
<proteinExistence type="inferred from homology"/>
<keyword evidence="3" id="KW-0472">Membrane</keyword>
<dbReference type="Gene3D" id="1.10.630.10">
    <property type="entry name" value="Cytochrome P450"/>
    <property type="match status" value="1"/>
</dbReference>
<evidence type="ECO:0000313" key="5">
    <source>
        <dbReference type="Proteomes" id="UP001314263"/>
    </source>
</evidence>
<evidence type="ECO:0008006" key="6">
    <source>
        <dbReference type="Google" id="ProtNLM"/>
    </source>
</evidence>
<dbReference type="InterPro" id="IPR050121">
    <property type="entry name" value="Cytochrome_P450_monoxygenase"/>
</dbReference>
<dbReference type="GO" id="GO:0020037">
    <property type="term" value="F:heme binding"/>
    <property type="evidence" value="ECO:0007669"/>
    <property type="project" value="InterPro"/>
</dbReference>
<evidence type="ECO:0000313" key="4">
    <source>
        <dbReference type="EMBL" id="CAK0787657.1"/>
    </source>
</evidence>